<dbReference type="PROSITE" id="PS50294">
    <property type="entry name" value="WD_REPEATS_REGION"/>
    <property type="match status" value="1"/>
</dbReference>
<dbReference type="OrthoDB" id="10250769at2759"/>
<dbReference type="STRING" id="933852.A0A0C2WRS8"/>
<dbReference type="GO" id="GO:0032040">
    <property type="term" value="C:small-subunit processome"/>
    <property type="evidence" value="ECO:0007669"/>
    <property type="project" value="InterPro"/>
</dbReference>
<dbReference type="Pfam" id="PF25171">
    <property type="entry name" value="Beta-prop_WDR36-Utp21_1st"/>
    <property type="match status" value="1"/>
</dbReference>
<dbReference type="SMART" id="SM00320">
    <property type="entry name" value="WD40"/>
    <property type="match status" value="10"/>
</dbReference>
<dbReference type="HOGENOM" id="CLU_002774_2_1_1"/>
<dbReference type="PANTHER" id="PTHR22840">
    <property type="entry name" value="WD REPEAT-CONTAINING PROTEIN 36"/>
    <property type="match status" value="1"/>
</dbReference>
<reference evidence="6 7" key="1">
    <citation type="submission" date="2014-04" db="EMBL/GenBank/DDBJ databases">
        <authorList>
            <consortium name="DOE Joint Genome Institute"/>
            <person name="Kuo A."/>
            <person name="Zuccaro A."/>
            <person name="Kohler A."/>
            <person name="Nagy L.G."/>
            <person name="Floudas D."/>
            <person name="Copeland A."/>
            <person name="Barry K.W."/>
            <person name="Cichocki N."/>
            <person name="Veneault-Fourrey C."/>
            <person name="LaButti K."/>
            <person name="Lindquist E.A."/>
            <person name="Lipzen A."/>
            <person name="Lundell T."/>
            <person name="Morin E."/>
            <person name="Murat C."/>
            <person name="Sun H."/>
            <person name="Tunlid A."/>
            <person name="Henrissat B."/>
            <person name="Grigoriev I.V."/>
            <person name="Hibbett D.S."/>
            <person name="Martin F."/>
            <person name="Nordberg H.P."/>
            <person name="Cantor M.N."/>
            <person name="Hua S.X."/>
        </authorList>
    </citation>
    <scope>NUCLEOTIDE SEQUENCE [LARGE SCALE GENOMIC DNA]</scope>
    <source>
        <strain evidence="6 7">MAFF 305830</strain>
    </source>
</reference>
<evidence type="ECO:0000313" key="7">
    <source>
        <dbReference type="Proteomes" id="UP000054097"/>
    </source>
</evidence>
<dbReference type="Pfam" id="PF04192">
    <property type="entry name" value="Utp21"/>
    <property type="match status" value="1"/>
</dbReference>
<feature type="domain" description="WDR36/Utp21 N-terminal" evidence="5">
    <location>
        <begin position="62"/>
        <end position="335"/>
    </location>
</feature>
<gene>
    <name evidence="6" type="ORF">M408DRAFT_329296</name>
</gene>
<feature type="repeat" description="WD" evidence="1">
    <location>
        <begin position="301"/>
        <end position="332"/>
    </location>
</feature>
<keyword evidence="2" id="KW-0175">Coiled coil</keyword>
<feature type="domain" description="WDR36/Utp21 C-terminal" evidence="4">
    <location>
        <begin position="739"/>
        <end position="939"/>
    </location>
</feature>
<evidence type="ECO:0000259" key="5">
    <source>
        <dbReference type="Pfam" id="PF25171"/>
    </source>
</evidence>
<dbReference type="GO" id="GO:0006364">
    <property type="term" value="P:rRNA processing"/>
    <property type="evidence" value="ECO:0007669"/>
    <property type="project" value="InterPro"/>
</dbReference>
<dbReference type="InterPro" id="IPR011047">
    <property type="entry name" value="Quinoprotein_ADH-like_sf"/>
</dbReference>
<dbReference type="SUPFAM" id="SSF101898">
    <property type="entry name" value="NHL repeat"/>
    <property type="match status" value="1"/>
</dbReference>
<sequence>MEEIEPPRKRLKPSKSIVEEQKVSNKQLFAPFRALGFITNHVPFAMQVRSFKGATGAPRVHIVTCLGNSWAEFEGEKMKLLFVGPDAKHPITSVVLDGDHVLVTAGPDIIRYTAGKETSRLSSPFASSLSSVLVFGSQLLALTDDGRHLLVWDANSEELQSTIIFETNFTATKVIHPATLLNKVLVSSAQGTLQLWNIRTVTCIHTFSPERLLPEGTKEAPISVIVQSHVADIIGVGFSSGIVIVHDIRADERILHVKMDGAITAVAFRTDGQEVLATSNTAGHVALWDLNQNGRLLHIIRGAHDGSVASIQWIPNQPVLVTSGEDNSIKQWIFDSPDVPPRLLKFRSGHHAPPHLIRYYGEDGKQLLTAASDRSLRCTSIVRDSRSFELSQGSISKKATSSSIPLASLKFPSVTALSFSDARSKDWDDVLTGHENESVARTWSVPNKRLGKHTFSTAPDGTKEATGSLRGAVKAVHVTACGNFGIAASSTGTIQLWNMQSGFKRKTFILGPAPEEAGGRFGTKPGKSRCVTALATDALNTCLVAGTLDGTLNFFNFHTKALEEVLVLPSSVTSMTLQRESNILAVICDDLCVRLFDLETKRLVRELTGFKGRVLDLTFSHDSRWLITTSLDSIIRTFDIPTGQVIDAFRTSSVATSLSFSPTGDFLASAHVGSLGIYLWANRAQYAEVSWRTASEIEMAASEGVDLPLMQGTSEQEALEGLTGLGVIESPDVFRIVPQLDGDLITLTLLPRARWQTLLNLDVISQRNKPKEPLKAPEKAPFFIPSLPGESLRFNVEKPTEDSSAGKASSRLEKSRAMEAESDFQRLLQNEEDADSNSAVFTLLKSLSPPAVELELRLLLSLRLQSRFIHALIQRLRSHLDFEMVQTLMAVFLRLHGESMVENIEMRQELEELLQLLKSENSRLRSLVMKNLGMLGFIREVG</sequence>
<evidence type="ECO:0000259" key="4">
    <source>
        <dbReference type="Pfam" id="PF04192"/>
    </source>
</evidence>
<dbReference type="InterPro" id="IPR015943">
    <property type="entry name" value="WD40/YVTN_repeat-like_dom_sf"/>
</dbReference>
<evidence type="ECO:0000256" key="3">
    <source>
        <dbReference type="SAM" id="MobiDB-lite"/>
    </source>
</evidence>
<proteinExistence type="predicted"/>
<evidence type="ECO:0000256" key="2">
    <source>
        <dbReference type="SAM" id="Coils"/>
    </source>
</evidence>
<feature type="coiled-coil region" evidence="2">
    <location>
        <begin position="900"/>
        <end position="930"/>
    </location>
</feature>
<evidence type="ECO:0000313" key="6">
    <source>
        <dbReference type="EMBL" id="KIM28873.1"/>
    </source>
</evidence>
<protein>
    <submittedName>
        <fullName evidence="6">Uncharacterized protein</fullName>
    </submittedName>
</protein>
<dbReference type="PANTHER" id="PTHR22840:SF12">
    <property type="entry name" value="WD REPEAT-CONTAINING PROTEIN 36"/>
    <property type="match status" value="1"/>
</dbReference>
<dbReference type="Pfam" id="PF25168">
    <property type="entry name" value="Beta-prop_WDR36-Utp21_2nd"/>
    <property type="match status" value="1"/>
</dbReference>
<dbReference type="SUPFAM" id="SSF50998">
    <property type="entry name" value="Quinoprotein alcohol dehydrogenase-like"/>
    <property type="match status" value="1"/>
</dbReference>
<dbReference type="InterPro" id="IPR059157">
    <property type="entry name" value="WDR36-Utp21_N"/>
</dbReference>
<name>A0A0C2WRS8_SERVB</name>
<dbReference type="AlphaFoldDB" id="A0A0C2WRS8"/>
<dbReference type="InterPro" id="IPR007319">
    <property type="entry name" value="WDR36/Utp21_C"/>
</dbReference>
<keyword evidence="7" id="KW-1185">Reference proteome</keyword>
<reference evidence="7" key="2">
    <citation type="submission" date="2015-01" db="EMBL/GenBank/DDBJ databases">
        <title>Evolutionary Origins and Diversification of the Mycorrhizal Mutualists.</title>
        <authorList>
            <consortium name="DOE Joint Genome Institute"/>
            <consortium name="Mycorrhizal Genomics Consortium"/>
            <person name="Kohler A."/>
            <person name="Kuo A."/>
            <person name="Nagy L.G."/>
            <person name="Floudas D."/>
            <person name="Copeland A."/>
            <person name="Barry K.W."/>
            <person name="Cichocki N."/>
            <person name="Veneault-Fourrey C."/>
            <person name="LaButti K."/>
            <person name="Lindquist E.A."/>
            <person name="Lipzen A."/>
            <person name="Lundell T."/>
            <person name="Morin E."/>
            <person name="Murat C."/>
            <person name="Riley R."/>
            <person name="Ohm R."/>
            <person name="Sun H."/>
            <person name="Tunlid A."/>
            <person name="Henrissat B."/>
            <person name="Grigoriev I.V."/>
            <person name="Hibbett D.S."/>
            <person name="Martin F."/>
        </authorList>
    </citation>
    <scope>NUCLEOTIDE SEQUENCE [LARGE SCALE GENOMIC DNA]</scope>
    <source>
        <strain evidence="7">MAFF 305830</strain>
    </source>
</reference>
<evidence type="ECO:0000256" key="1">
    <source>
        <dbReference type="PROSITE-ProRule" id="PRU00221"/>
    </source>
</evidence>
<feature type="repeat" description="WD" evidence="1">
    <location>
        <begin position="607"/>
        <end position="648"/>
    </location>
</feature>
<dbReference type="GO" id="GO:0034388">
    <property type="term" value="C:Pwp2p-containing subcomplex of 90S preribosome"/>
    <property type="evidence" value="ECO:0007669"/>
    <property type="project" value="TreeGrafter"/>
</dbReference>
<accession>A0A0C2WRS8</accession>
<organism evidence="6 7">
    <name type="scientific">Serendipita vermifera MAFF 305830</name>
    <dbReference type="NCBI Taxonomy" id="933852"/>
    <lineage>
        <taxon>Eukaryota</taxon>
        <taxon>Fungi</taxon>
        <taxon>Dikarya</taxon>
        <taxon>Basidiomycota</taxon>
        <taxon>Agaricomycotina</taxon>
        <taxon>Agaricomycetes</taxon>
        <taxon>Sebacinales</taxon>
        <taxon>Serendipitaceae</taxon>
        <taxon>Serendipita</taxon>
    </lineage>
</organism>
<feature type="region of interest" description="Disordered" evidence="3">
    <location>
        <begin position="796"/>
        <end position="815"/>
    </location>
</feature>
<keyword evidence="1" id="KW-0853">WD repeat</keyword>
<dbReference type="EMBL" id="KN824291">
    <property type="protein sequence ID" value="KIM28873.1"/>
    <property type="molecule type" value="Genomic_DNA"/>
</dbReference>
<dbReference type="InterPro" id="IPR001680">
    <property type="entry name" value="WD40_rpt"/>
</dbReference>
<dbReference type="Proteomes" id="UP000054097">
    <property type="component" value="Unassembled WGS sequence"/>
</dbReference>
<dbReference type="PROSITE" id="PS50082">
    <property type="entry name" value="WD_REPEATS_2"/>
    <property type="match status" value="2"/>
</dbReference>
<dbReference type="Gene3D" id="2.130.10.10">
    <property type="entry name" value="YVTN repeat-like/Quinoprotein amine dehydrogenase"/>
    <property type="match status" value="2"/>
</dbReference>